<protein>
    <submittedName>
        <fullName evidence="1">19746_t:CDS:1</fullName>
    </submittedName>
</protein>
<gene>
    <name evidence="1" type="ORF">FWILDA_LOCUS8779</name>
</gene>
<keyword evidence="2" id="KW-1185">Reference proteome</keyword>
<comment type="caution">
    <text evidence="1">The sequence shown here is derived from an EMBL/GenBank/DDBJ whole genome shotgun (WGS) entry which is preliminary data.</text>
</comment>
<feature type="non-terminal residue" evidence="1">
    <location>
        <position position="73"/>
    </location>
</feature>
<evidence type="ECO:0000313" key="1">
    <source>
        <dbReference type="EMBL" id="CAI2178819.1"/>
    </source>
</evidence>
<evidence type="ECO:0000313" key="2">
    <source>
        <dbReference type="Proteomes" id="UP001153678"/>
    </source>
</evidence>
<proteinExistence type="predicted"/>
<dbReference type="EMBL" id="CAMKVN010001928">
    <property type="protein sequence ID" value="CAI2178819.1"/>
    <property type="molecule type" value="Genomic_DNA"/>
</dbReference>
<dbReference type="Proteomes" id="UP001153678">
    <property type="component" value="Unassembled WGS sequence"/>
</dbReference>
<accession>A0A9W4WQI2</accession>
<dbReference type="AlphaFoldDB" id="A0A9W4WQI2"/>
<organism evidence="1 2">
    <name type="scientific">Funneliformis geosporum</name>
    <dbReference type="NCBI Taxonomy" id="1117311"/>
    <lineage>
        <taxon>Eukaryota</taxon>
        <taxon>Fungi</taxon>
        <taxon>Fungi incertae sedis</taxon>
        <taxon>Mucoromycota</taxon>
        <taxon>Glomeromycotina</taxon>
        <taxon>Glomeromycetes</taxon>
        <taxon>Glomerales</taxon>
        <taxon>Glomeraceae</taxon>
        <taxon>Funneliformis</taxon>
    </lineage>
</organism>
<reference evidence="1" key="1">
    <citation type="submission" date="2022-08" db="EMBL/GenBank/DDBJ databases">
        <authorList>
            <person name="Kallberg Y."/>
            <person name="Tangrot J."/>
            <person name="Rosling A."/>
        </authorList>
    </citation>
    <scope>NUCLEOTIDE SEQUENCE</scope>
    <source>
        <strain evidence="1">Wild A</strain>
    </source>
</reference>
<name>A0A9W4WQI2_9GLOM</name>
<sequence>RAGNNLIVGISKTQFGDSARNKRNDNDYSIINLTEKTVIGLDPGRRNLCITVDDNERVIQIGIKQYHHIANFI</sequence>